<reference evidence="1 2" key="1">
    <citation type="submission" date="2017-05" db="EMBL/GenBank/DDBJ databases">
        <authorList>
            <person name="Varghese N."/>
            <person name="Submissions S."/>
        </authorList>
    </citation>
    <scope>NUCLEOTIDE SEQUENCE [LARGE SCALE GENOMIC DNA]</scope>
    <source>
        <strain evidence="1 2">DSM 16304</strain>
    </source>
</reference>
<name>A0A521ELA0_9BACT</name>
<accession>A0A521ELA0</accession>
<organism evidence="1 2">
    <name type="scientific">Balnearium lithotrophicum</name>
    <dbReference type="NCBI Taxonomy" id="223788"/>
    <lineage>
        <taxon>Bacteria</taxon>
        <taxon>Pseudomonadati</taxon>
        <taxon>Aquificota</taxon>
        <taxon>Aquificia</taxon>
        <taxon>Desulfurobacteriales</taxon>
        <taxon>Desulfurobacteriaceae</taxon>
        <taxon>Balnearium</taxon>
    </lineage>
</organism>
<dbReference type="Proteomes" id="UP000317315">
    <property type="component" value="Unassembled WGS sequence"/>
</dbReference>
<sequence length="42" mass="4612">MIDNKTGQSIPVEAKTPEEALAEALQKLTPGVKTIVWEDKEC</sequence>
<evidence type="ECO:0000313" key="1">
    <source>
        <dbReference type="EMBL" id="SMO84699.1"/>
    </source>
</evidence>
<keyword evidence="2" id="KW-1185">Reference proteome</keyword>
<protein>
    <submittedName>
        <fullName evidence="1">Uncharacterized protein</fullName>
    </submittedName>
</protein>
<dbReference type="EMBL" id="FXTM01000045">
    <property type="protein sequence ID" value="SMO84699.1"/>
    <property type="molecule type" value="Genomic_DNA"/>
</dbReference>
<evidence type="ECO:0000313" key="2">
    <source>
        <dbReference type="Proteomes" id="UP000317315"/>
    </source>
</evidence>
<gene>
    <name evidence="1" type="ORF">SAMN06269117_1452</name>
</gene>
<dbReference type="AlphaFoldDB" id="A0A521ELA0"/>
<proteinExistence type="predicted"/>